<evidence type="ECO:0000256" key="1">
    <source>
        <dbReference type="SAM" id="MobiDB-lite"/>
    </source>
</evidence>
<dbReference type="AlphaFoldDB" id="A0A9P1E1A5"/>
<gene>
    <name evidence="2" type="ORF">CEURO_LOCUS3966</name>
</gene>
<evidence type="ECO:0000313" key="3">
    <source>
        <dbReference type="Proteomes" id="UP001152484"/>
    </source>
</evidence>
<dbReference type="Proteomes" id="UP001152484">
    <property type="component" value="Unassembled WGS sequence"/>
</dbReference>
<organism evidence="2 3">
    <name type="scientific">Cuscuta europaea</name>
    <name type="common">European dodder</name>
    <dbReference type="NCBI Taxonomy" id="41803"/>
    <lineage>
        <taxon>Eukaryota</taxon>
        <taxon>Viridiplantae</taxon>
        <taxon>Streptophyta</taxon>
        <taxon>Embryophyta</taxon>
        <taxon>Tracheophyta</taxon>
        <taxon>Spermatophyta</taxon>
        <taxon>Magnoliopsida</taxon>
        <taxon>eudicotyledons</taxon>
        <taxon>Gunneridae</taxon>
        <taxon>Pentapetalae</taxon>
        <taxon>asterids</taxon>
        <taxon>lamiids</taxon>
        <taxon>Solanales</taxon>
        <taxon>Convolvulaceae</taxon>
        <taxon>Cuscuteae</taxon>
        <taxon>Cuscuta</taxon>
        <taxon>Cuscuta subgen. Cuscuta</taxon>
    </lineage>
</organism>
<protein>
    <submittedName>
        <fullName evidence="2">Uncharacterized protein</fullName>
    </submittedName>
</protein>
<evidence type="ECO:0000313" key="2">
    <source>
        <dbReference type="EMBL" id="CAH9071265.1"/>
    </source>
</evidence>
<keyword evidence="3" id="KW-1185">Reference proteome</keyword>
<dbReference type="EMBL" id="CAMAPE010000006">
    <property type="protein sequence ID" value="CAH9071265.1"/>
    <property type="molecule type" value="Genomic_DNA"/>
</dbReference>
<feature type="region of interest" description="Disordered" evidence="1">
    <location>
        <begin position="70"/>
        <end position="114"/>
    </location>
</feature>
<name>A0A9P1E1A5_CUSEU</name>
<comment type="caution">
    <text evidence="2">The sequence shown here is derived from an EMBL/GenBank/DDBJ whole genome shotgun (WGS) entry which is preliminary data.</text>
</comment>
<sequence length="114" mass="12433">MCDEQFSLTFTMHIWFPMNIPKFPIEFHIDLCIGGHSSISSEEVPEGLDLGFKSRPVGLKALRDGVSLGVDSGRANRPRTGPACYRAGPDRPATVQARTDPVNRLVPGSSHSAR</sequence>
<proteinExistence type="predicted"/>
<reference evidence="2" key="1">
    <citation type="submission" date="2022-07" db="EMBL/GenBank/DDBJ databases">
        <authorList>
            <person name="Macas J."/>
            <person name="Novak P."/>
            <person name="Neumann P."/>
        </authorList>
    </citation>
    <scope>NUCLEOTIDE SEQUENCE</scope>
</reference>
<accession>A0A9P1E1A5</accession>